<accession>A0A485LRS2</accession>
<name>A0A485LRS2_9STRA</name>
<feature type="transmembrane region" description="Helical" evidence="1">
    <location>
        <begin position="370"/>
        <end position="395"/>
    </location>
</feature>
<sequence length="590" mass="66663">MPKVHVLRKPTVDGPASASAASVTTGKKVTFNRMSIVYSFCCLVNLVAMPLKAYITEFFPWEIQQIPLTTYDSYDAYTNATLGFLQATFNTRTLDDTASCVRNTTSNTHMMRRTLHLPPTIPPAECTTYLIRFPGAFFYGRGTRDTLCNFLAADVSTRVPRNTNRCEHVRLMSFPLADACTWIEAASGDNNFVVYHASIFWENYAFSWCKLVARCLFGIFILHETKRRYFGHCHTLVTDLLATTAADPKVKSYEVFVGDPTFVILSNPWVSLVLVVDVWLSAAYIAIAIFRVSQFTDWGQFFLGCFYGSRTVWFAYFNMRYATYAIKRWRVEEHFASIDPGVMAIAAFVYAGPFLSFLTNTTAMTLFHFLWSLLLPPAMATEAIEIFTGLHLVSLRSQVGRLRLRGHDVGDPTPPILSLLATRARTAYAAAPVGSRVSHTPWIVDLRYKLATHRRSYSTALFNDLKQRVVHSCCLRTLHQAGHENEGGNVYHLYDESHRYKRLPLFSHRGADCFVACHDESGAMTKKLRLSLLACVDLHANDPIWRVPTCETAHKSFVARLNTAACSSFEPTSVHDWCVHLNETHSPWVL</sequence>
<evidence type="ECO:0000313" key="3">
    <source>
        <dbReference type="EMBL" id="VFU00907.1"/>
    </source>
</evidence>
<evidence type="ECO:0000313" key="2">
    <source>
        <dbReference type="EMBL" id="KAF0683705.1"/>
    </source>
</evidence>
<keyword evidence="1" id="KW-1133">Transmembrane helix</keyword>
<reference evidence="3 4" key="1">
    <citation type="submission" date="2019-03" db="EMBL/GenBank/DDBJ databases">
        <authorList>
            <person name="Gaulin E."/>
            <person name="Dumas B."/>
        </authorList>
    </citation>
    <scope>NUCLEOTIDE SEQUENCE [LARGE SCALE GENOMIC DNA]</scope>
    <source>
        <strain evidence="3">CBS 568.67</strain>
    </source>
</reference>
<feature type="transmembrane region" description="Helical" evidence="1">
    <location>
        <begin position="269"/>
        <end position="292"/>
    </location>
</feature>
<dbReference type="AlphaFoldDB" id="A0A485LRS2"/>
<keyword evidence="1" id="KW-0472">Membrane</keyword>
<proteinExistence type="predicted"/>
<dbReference type="EMBL" id="VJMH01007383">
    <property type="protein sequence ID" value="KAF0683705.1"/>
    <property type="molecule type" value="Genomic_DNA"/>
</dbReference>
<reference evidence="2" key="2">
    <citation type="submission" date="2019-06" db="EMBL/GenBank/DDBJ databases">
        <title>Genomics analysis of Aphanomyces spp. identifies a new class of oomycete effector associated with host adaptation.</title>
        <authorList>
            <person name="Gaulin E."/>
        </authorList>
    </citation>
    <scope>NUCLEOTIDE SEQUENCE</scope>
    <source>
        <strain evidence="2">CBS 578.67</strain>
    </source>
</reference>
<feature type="transmembrane region" description="Helical" evidence="1">
    <location>
        <begin position="298"/>
        <end position="317"/>
    </location>
</feature>
<dbReference type="EMBL" id="CAADRA010007409">
    <property type="protein sequence ID" value="VFU00907.1"/>
    <property type="molecule type" value="Genomic_DNA"/>
</dbReference>
<keyword evidence="1" id="KW-0812">Transmembrane</keyword>
<organism evidence="3 4">
    <name type="scientific">Aphanomyces stellatus</name>
    <dbReference type="NCBI Taxonomy" id="120398"/>
    <lineage>
        <taxon>Eukaryota</taxon>
        <taxon>Sar</taxon>
        <taxon>Stramenopiles</taxon>
        <taxon>Oomycota</taxon>
        <taxon>Saprolegniomycetes</taxon>
        <taxon>Saprolegniales</taxon>
        <taxon>Verrucalvaceae</taxon>
        <taxon>Aphanomyces</taxon>
    </lineage>
</organism>
<protein>
    <submittedName>
        <fullName evidence="3">Aste57867_24267 protein</fullName>
    </submittedName>
</protein>
<feature type="transmembrane region" description="Helical" evidence="1">
    <location>
        <begin position="338"/>
        <end position="358"/>
    </location>
</feature>
<evidence type="ECO:0000313" key="4">
    <source>
        <dbReference type="Proteomes" id="UP000332933"/>
    </source>
</evidence>
<dbReference type="Proteomes" id="UP000332933">
    <property type="component" value="Unassembled WGS sequence"/>
</dbReference>
<evidence type="ECO:0000256" key="1">
    <source>
        <dbReference type="SAM" id="Phobius"/>
    </source>
</evidence>
<dbReference type="OrthoDB" id="10562356at2759"/>
<gene>
    <name evidence="3" type="primary">Aste57867_24267</name>
    <name evidence="2" type="ORF">As57867_024192</name>
    <name evidence="3" type="ORF">ASTE57867_24267</name>
</gene>
<keyword evidence="4" id="KW-1185">Reference proteome</keyword>